<dbReference type="Proteomes" id="UP001431429">
    <property type="component" value="Unassembled WGS sequence"/>
</dbReference>
<dbReference type="Pfam" id="PF04542">
    <property type="entry name" value="Sigma70_r2"/>
    <property type="match status" value="1"/>
</dbReference>
<keyword evidence="2" id="KW-0805">Transcription regulation</keyword>
<feature type="region of interest" description="Disordered" evidence="5">
    <location>
        <begin position="167"/>
        <end position="205"/>
    </location>
</feature>
<proteinExistence type="inferred from homology"/>
<evidence type="ECO:0000259" key="6">
    <source>
        <dbReference type="Pfam" id="PF04542"/>
    </source>
</evidence>
<reference evidence="8" key="1">
    <citation type="submission" date="2022-06" db="EMBL/GenBank/DDBJ databases">
        <title>Genome public.</title>
        <authorList>
            <person name="Sun Q."/>
        </authorList>
    </citation>
    <scope>NUCLEOTIDE SEQUENCE</scope>
    <source>
        <strain evidence="8">CWNU-1</strain>
    </source>
</reference>
<dbReference type="EMBL" id="JAMQAW010000001">
    <property type="protein sequence ID" value="MCM2386860.1"/>
    <property type="molecule type" value="Genomic_DNA"/>
</dbReference>
<gene>
    <name evidence="8" type="ORF">NBG84_00785</name>
</gene>
<evidence type="ECO:0000256" key="2">
    <source>
        <dbReference type="ARBA" id="ARBA00023015"/>
    </source>
</evidence>
<dbReference type="PANTHER" id="PTHR43133">
    <property type="entry name" value="RNA POLYMERASE ECF-TYPE SIGMA FACTO"/>
    <property type="match status" value="1"/>
</dbReference>
<dbReference type="InterPro" id="IPR014284">
    <property type="entry name" value="RNA_pol_sigma-70_dom"/>
</dbReference>
<comment type="similarity">
    <text evidence="1">Belongs to the sigma-70 factor family. ECF subfamily.</text>
</comment>
<evidence type="ECO:0000313" key="8">
    <source>
        <dbReference type="EMBL" id="MCM2386860.1"/>
    </source>
</evidence>
<dbReference type="InterPro" id="IPR007627">
    <property type="entry name" value="RNA_pol_sigma70_r2"/>
</dbReference>
<evidence type="ECO:0000259" key="7">
    <source>
        <dbReference type="Pfam" id="PF08281"/>
    </source>
</evidence>
<dbReference type="SUPFAM" id="SSF88946">
    <property type="entry name" value="Sigma2 domain of RNA polymerase sigma factors"/>
    <property type="match status" value="1"/>
</dbReference>
<feature type="compositionally biased region" description="Basic and acidic residues" evidence="5">
    <location>
        <begin position="181"/>
        <end position="205"/>
    </location>
</feature>
<dbReference type="NCBIfam" id="TIGR02937">
    <property type="entry name" value="sigma70-ECF"/>
    <property type="match status" value="1"/>
</dbReference>
<keyword evidence="3" id="KW-0731">Sigma factor</keyword>
<accession>A0ABT0UGV4</accession>
<dbReference type="Gene3D" id="1.10.10.10">
    <property type="entry name" value="Winged helix-like DNA-binding domain superfamily/Winged helix DNA-binding domain"/>
    <property type="match status" value="1"/>
</dbReference>
<dbReference type="InterPro" id="IPR013325">
    <property type="entry name" value="RNA_pol_sigma_r2"/>
</dbReference>
<evidence type="ECO:0000256" key="3">
    <source>
        <dbReference type="ARBA" id="ARBA00023082"/>
    </source>
</evidence>
<evidence type="ECO:0000256" key="1">
    <source>
        <dbReference type="ARBA" id="ARBA00010641"/>
    </source>
</evidence>
<feature type="domain" description="RNA polymerase sigma factor 70 region 4 type 2" evidence="7">
    <location>
        <begin position="130"/>
        <end position="180"/>
    </location>
</feature>
<name>A0ABT0UGV4_9ACTN</name>
<dbReference type="RefSeq" id="WP_250917223.1">
    <property type="nucleotide sequence ID" value="NZ_JAMQAW010000001.1"/>
</dbReference>
<organism evidence="8 9">
    <name type="scientific">Streptomyces albipurpureus</name>
    <dbReference type="NCBI Taxonomy" id="2897419"/>
    <lineage>
        <taxon>Bacteria</taxon>
        <taxon>Bacillati</taxon>
        <taxon>Actinomycetota</taxon>
        <taxon>Actinomycetes</taxon>
        <taxon>Kitasatosporales</taxon>
        <taxon>Streptomycetaceae</taxon>
        <taxon>Streptomyces</taxon>
    </lineage>
</organism>
<dbReference type="Pfam" id="PF08281">
    <property type="entry name" value="Sigma70_r4_2"/>
    <property type="match status" value="1"/>
</dbReference>
<dbReference type="InterPro" id="IPR013249">
    <property type="entry name" value="RNA_pol_sigma70_r4_t2"/>
</dbReference>
<dbReference type="Gene3D" id="1.10.1740.10">
    <property type="match status" value="1"/>
</dbReference>
<protein>
    <submittedName>
        <fullName evidence="8">RNA polymerase sigma factor</fullName>
    </submittedName>
</protein>
<dbReference type="SUPFAM" id="SSF88659">
    <property type="entry name" value="Sigma3 and sigma4 domains of RNA polymerase sigma factors"/>
    <property type="match status" value="1"/>
</dbReference>
<evidence type="ECO:0000313" key="9">
    <source>
        <dbReference type="Proteomes" id="UP001431429"/>
    </source>
</evidence>
<dbReference type="InterPro" id="IPR039425">
    <property type="entry name" value="RNA_pol_sigma-70-like"/>
</dbReference>
<dbReference type="InterPro" id="IPR036388">
    <property type="entry name" value="WH-like_DNA-bd_sf"/>
</dbReference>
<keyword evidence="9" id="KW-1185">Reference proteome</keyword>
<dbReference type="PANTHER" id="PTHR43133:SF46">
    <property type="entry name" value="RNA POLYMERASE SIGMA-70 FACTOR ECF SUBFAMILY"/>
    <property type="match status" value="1"/>
</dbReference>
<keyword evidence="4" id="KW-0804">Transcription</keyword>
<evidence type="ECO:0000256" key="5">
    <source>
        <dbReference type="SAM" id="MobiDB-lite"/>
    </source>
</evidence>
<feature type="domain" description="RNA polymerase sigma-70 region 2" evidence="6">
    <location>
        <begin position="29"/>
        <end position="97"/>
    </location>
</feature>
<evidence type="ECO:0000256" key="4">
    <source>
        <dbReference type="ARBA" id="ARBA00023163"/>
    </source>
</evidence>
<sequence>MNVTTGDQPDDAELLAALRERDRVAFEALYRRYAPWLSARLQYRCADPAEVDDIVQEAFLSVWRRCTEGRQPEVQDFAGWLWRIAARRLADAARTHGSRGRIQRALDAFRRTPTPSAEEQVLESGEFGPVRAALGRLPPDLRDVLQATVLEGLTTQQTAQRLRLPTGTVKSRAQRARRRLRAELAEPSPRPDDALPHHPPERQQR</sequence>
<dbReference type="InterPro" id="IPR013324">
    <property type="entry name" value="RNA_pol_sigma_r3/r4-like"/>
</dbReference>
<comment type="caution">
    <text evidence="8">The sequence shown here is derived from an EMBL/GenBank/DDBJ whole genome shotgun (WGS) entry which is preliminary data.</text>
</comment>